<evidence type="ECO:0000313" key="2">
    <source>
        <dbReference type="Proteomes" id="UP000319949"/>
    </source>
</evidence>
<proteinExistence type="predicted"/>
<keyword evidence="2" id="KW-1185">Reference proteome</keyword>
<name>A0A560E5R7_9BRAD</name>
<dbReference type="EMBL" id="VITK01000002">
    <property type="protein sequence ID" value="TWB04721.1"/>
    <property type="molecule type" value="Genomic_DNA"/>
</dbReference>
<comment type="caution">
    <text evidence="1">The sequence shown here is derived from an EMBL/GenBank/DDBJ whole genome shotgun (WGS) entry which is preliminary data.</text>
</comment>
<gene>
    <name evidence="1" type="ORF">FBZ96_1021202</name>
</gene>
<dbReference type="Proteomes" id="UP000319949">
    <property type="component" value="Unassembled WGS sequence"/>
</dbReference>
<evidence type="ECO:0000313" key="1">
    <source>
        <dbReference type="EMBL" id="TWB04721.1"/>
    </source>
</evidence>
<reference evidence="1 2" key="1">
    <citation type="submission" date="2019-06" db="EMBL/GenBank/DDBJ databases">
        <title>Genomic Encyclopedia of Type Strains, Phase IV (KMG-V): Genome sequencing to study the core and pangenomes of soil and plant-associated prokaryotes.</title>
        <authorList>
            <person name="Whitman W."/>
        </authorList>
    </citation>
    <scope>NUCLEOTIDE SEQUENCE [LARGE SCALE GENOMIC DNA]</scope>
    <source>
        <strain evidence="1 2">BR 510</strain>
    </source>
</reference>
<organism evidence="1 2">
    <name type="scientific">Bradyrhizobium stylosanthis</name>
    <dbReference type="NCBI Taxonomy" id="1803665"/>
    <lineage>
        <taxon>Bacteria</taxon>
        <taxon>Pseudomonadati</taxon>
        <taxon>Pseudomonadota</taxon>
        <taxon>Alphaproteobacteria</taxon>
        <taxon>Hyphomicrobiales</taxon>
        <taxon>Nitrobacteraceae</taxon>
        <taxon>Bradyrhizobium</taxon>
    </lineage>
</organism>
<sequence>MSMLSLAAMPVAAETRFANSSFKTILLFCCAGLLASLGLMARGIDISAGLM</sequence>
<accession>A0A560E5R7</accession>
<dbReference type="AlphaFoldDB" id="A0A560E5R7"/>
<dbReference type="RefSeq" id="WP_186467330.1">
    <property type="nucleotide sequence ID" value="NZ_VITK01000002.1"/>
</dbReference>
<protein>
    <submittedName>
        <fullName evidence="1">Uncharacterized protein</fullName>
    </submittedName>
</protein>